<accession>A0A976R7K6</accession>
<organism evidence="1">
    <name type="scientific">Dipodfec virus UA06Rod_5</name>
    <dbReference type="NCBI Taxonomy" id="2929325"/>
    <lineage>
        <taxon>Viruses</taxon>
        <taxon>Monodnaviria</taxon>
        <taxon>Sangervirae</taxon>
        <taxon>Phixviricota</taxon>
        <taxon>Malgrandaviricetes</taxon>
        <taxon>Petitvirales</taxon>
        <taxon>Microviridae</taxon>
    </lineage>
</organism>
<protein>
    <submittedName>
        <fullName evidence="1">Uncharacterized protein</fullName>
    </submittedName>
</protein>
<sequence>MKNFPCLDSLTESSSRSIMVSVQNPDGRSLVCVCSDYNSVMQLIKNHPHATISIHEVSHYSVCSDE</sequence>
<name>A0A976R7K6_9VIRU</name>
<proteinExistence type="predicted"/>
<reference evidence="1" key="1">
    <citation type="submission" date="2022-02" db="EMBL/GenBank/DDBJ databases">
        <title>Towards deciphering the DNA virus diversity associated with rodent species in the families Cricetidae and Heteromyidae.</title>
        <authorList>
            <person name="Lund M."/>
            <person name="Larsen B.B."/>
            <person name="Gryseels S."/>
            <person name="Kraberger S."/>
            <person name="Rowsey D.M."/>
            <person name="Steger L."/>
            <person name="Yule K.M."/>
            <person name="Upham N.S."/>
            <person name="Worobey M."/>
            <person name="Van Doorslaer K."/>
            <person name="Varsani A."/>
        </authorList>
    </citation>
    <scope>NUCLEOTIDE SEQUENCE</scope>
    <source>
        <strain evidence="1">UA06Rod_5</strain>
    </source>
</reference>
<evidence type="ECO:0000313" key="1">
    <source>
        <dbReference type="EMBL" id="UPW41412.1"/>
    </source>
</evidence>
<dbReference type="EMBL" id="OM869592">
    <property type="protein sequence ID" value="UPW41412.1"/>
    <property type="molecule type" value="Genomic_DNA"/>
</dbReference>